<dbReference type="PANTHER" id="PTHR36172">
    <property type="match status" value="1"/>
</dbReference>
<dbReference type="EMBL" id="MK174290">
    <property type="protein sequence ID" value="QBZ80611.1"/>
    <property type="molecule type" value="Genomic_DNA"/>
</dbReference>
<organism evidence="8 9">
    <name type="scientific">Pandoravirus celtis</name>
    <dbReference type="NCBI Taxonomy" id="2568002"/>
    <lineage>
        <taxon>Viruses</taxon>
        <taxon>Pandoravirus</taxon>
    </lineage>
</organism>
<evidence type="ECO:0000313" key="8">
    <source>
        <dbReference type="EMBL" id="QBZ80611.1"/>
    </source>
</evidence>
<feature type="domain" description="Transposase putative helix-turn-helix" evidence="7">
    <location>
        <begin position="199"/>
        <end position="231"/>
    </location>
</feature>
<feature type="compositionally biased region" description="Basic residues" evidence="4">
    <location>
        <begin position="176"/>
        <end position="190"/>
    </location>
</feature>
<accession>A0A4D6EFC8</accession>
<dbReference type="InterPro" id="IPR010095">
    <property type="entry name" value="Cas12f1-like_TNB"/>
</dbReference>
<dbReference type="GO" id="GO:0003677">
    <property type="term" value="F:DNA binding"/>
    <property type="evidence" value="ECO:0007669"/>
    <property type="project" value="UniProtKB-KW"/>
</dbReference>
<evidence type="ECO:0000256" key="3">
    <source>
        <dbReference type="ARBA" id="ARBA00023125"/>
    </source>
</evidence>
<dbReference type="PANTHER" id="PTHR36172:SF1">
    <property type="entry name" value="RESOLVASE-RELATED"/>
    <property type="match status" value="1"/>
</dbReference>
<keyword evidence="2" id="KW-0862">Zinc</keyword>
<feature type="transmembrane region" description="Helical" evidence="5">
    <location>
        <begin position="819"/>
        <end position="843"/>
    </location>
</feature>
<feature type="domain" description="Cas12f1-like TNB" evidence="6">
    <location>
        <begin position="684"/>
        <end position="751"/>
    </location>
</feature>
<evidence type="ECO:0000256" key="4">
    <source>
        <dbReference type="SAM" id="MobiDB-lite"/>
    </source>
</evidence>
<evidence type="ECO:0000256" key="1">
    <source>
        <dbReference type="ARBA" id="ARBA00022723"/>
    </source>
</evidence>
<feature type="region of interest" description="Disordered" evidence="4">
    <location>
        <begin position="265"/>
        <end position="322"/>
    </location>
</feature>
<dbReference type="Pfam" id="PF12323">
    <property type="entry name" value="HTH_OrfB_IS605"/>
    <property type="match status" value="1"/>
</dbReference>
<dbReference type="Proteomes" id="UP001237152">
    <property type="component" value="Segment"/>
</dbReference>
<evidence type="ECO:0000256" key="2">
    <source>
        <dbReference type="ARBA" id="ARBA00022833"/>
    </source>
</evidence>
<protein>
    <submittedName>
        <fullName evidence="8">HTH OrfB IS605 superfamily domain containing protein</fullName>
    </submittedName>
</protein>
<feature type="region of interest" description="Disordered" evidence="4">
    <location>
        <begin position="14"/>
        <end position="43"/>
    </location>
</feature>
<reference evidence="8" key="1">
    <citation type="journal article" date="2019" name="Front. Microbiol.">
        <title>Pandoravirus Celtis Illustrates the Microevolution Processes at Work in the Giant Pandoraviridae Genomes.</title>
        <authorList>
            <person name="Legendre M."/>
            <person name="Alempic J.M."/>
            <person name="Philippe N."/>
            <person name="Lartigue A."/>
            <person name="Jeudy S."/>
            <person name="Poirot O."/>
            <person name="Ta N.T."/>
            <person name="Nin S."/>
            <person name="Coute Y."/>
            <person name="Abergel C."/>
            <person name="Claverie J.M."/>
        </authorList>
    </citation>
    <scope>NUCLEOTIDE SEQUENCE</scope>
</reference>
<evidence type="ECO:0000259" key="6">
    <source>
        <dbReference type="Pfam" id="PF07282"/>
    </source>
</evidence>
<gene>
    <name evidence="8" type="ORF">pclt_cds_10</name>
</gene>
<keyword evidence="1" id="KW-0479">Metal-binding</keyword>
<evidence type="ECO:0000313" key="9">
    <source>
        <dbReference type="Proteomes" id="UP001237152"/>
    </source>
</evidence>
<keyword evidence="3" id="KW-0238">DNA-binding</keyword>
<dbReference type="Pfam" id="PF07282">
    <property type="entry name" value="Cas12f1-like_TNB"/>
    <property type="match status" value="1"/>
</dbReference>
<keyword evidence="5" id="KW-0812">Transmembrane</keyword>
<dbReference type="GO" id="GO:0046872">
    <property type="term" value="F:metal ion binding"/>
    <property type="evidence" value="ECO:0007669"/>
    <property type="project" value="UniProtKB-KW"/>
</dbReference>
<proteinExistence type="predicted"/>
<feature type="compositionally biased region" description="Polar residues" evidence="4">
    <location>
        <begin position="283"/>
        <end position="297"/>
    </location>
</feature>
<feature type="region of interest" description="Disordered" evidence="4">
    <location>
        <begin position="174"/>
        <end position="196"/>
    </location>
</feature>
<feature type="region of interest" description="Disordered" evidence="4">
    <location>
        <begin position="760"/>
        <end position="800"/>
    </location>
</feature>
<sequence>MDAFVSRIPKNVDRVVSPSCPLPTLTPRPRHQTAVVGDDDDDDDLVVEHARVCPDAQLQPAAEESRKRKRQDLDLPPLAEDAGQEPPPFNPTPFWCRKTDEWARVLWHPRRGGTVHDQSPLYPLQRGKTWFDIASIDSDHQGDHPAEVQVDVVDAVRAAAAAKAAKDQAALDLARVRRPQAKRARARPRKEGKTPAGKTLRIRIYPDARQKAVLREWMSTARWTYNKCVAFLRTQSAKPDKKDRLSVTENRLRDLYVVQKGLGLSSVPERDPSLPKKKGRPKGSTNRAGKNPSSATFGQPARAAAGSKRQMNRAARRSQDVGTLAPLAAGQAAVHKKEKAVRRQIAKAARRLKRVDGETAAMGARAQDGDLSWVASTPYSIRQAAVAEFVIGHRTNVVKSVESAGEHRFVMSFRARKDPTECITVRPEDWARKSGAFASVLGPKVMRVARGQTLPETIDYEFKITRDTRYDHYYLCLPMPINVIAESPPPSGSPSVADGDYTRLPSRPAAGVIALDPGVRTFLTGYTDGGTAVEIGRGSDKRLKRLMVHHDDLRSRIDNGTDDKTVRHRKRHRMEKALSRMRLRARNLIEEVHKKATRWLCENHRYILIPKFETVRMTTRRPVAPADQTSTGEAIADTRQTDSIIDDTKTPFDMSTQAAITKPRRRGHRRIGRKTARSMYAWAHYRFRERLIHKASQYDWCSVVTVREDYTSKTCGACGRLTNVGSSEVFRCAHSDCGFVGGRDRNAARNILLRFLTEHCPSTSSSSTSTPTTHGILTGEDALETGSPEQGHGGRSFTPAKQPEVRLLPCAPLLCSKRFGIVVSFLFVIGQVVVSRPLVVFVLTS</sequence>
<keyword evidence="5" id="KW-1133">Transmembrane helix</keyword>
<feature type="compositionally biased region" description="Low complexity" evidence="4">
    <location>
        <begin position="761"/>
        <end position="773"/>
    </location>
</feature>
<evidence type="ECO:0000256" key="5">
    <source>
        <dbReference type="SAM" id="Phobius"/>
    </source>
</evidence>
<dbReference type="InterPro" id="IPR051491">
    <property type="entry name" value="Recombinase/Transposase-rel"/>
</dbReference>
<keyword evidence="5" id="KW-0472">Membrane</keyword>
<evidence type="ECO:0000259" key="7">
    <source>
        <dbReference type="Pfam" id="PF12323"/>
    </source>
</evidence>
<name>A0A4D6EFC8_9VIRU</name>
<dbReference type="InterPro" id="IPR021027">
    <property type="entry name" value="Transposase_put_HTH"/>
</dbReference>